<keyword evidence="4" id="KW-0010">Activator</keyword>
<keyword evidence="11" id="KW-1185">Reference proteome</keyword>
<dbReference type="PANTHER" id="PTHR37299">
    <property type="entry name" value="TRANSCRIPTIONAL REGULATOR-RELATED"/>
    <property type="match status" value="1"/>
</dbReference>
<dbReference type="InterPro" id="IPR011006">
    <property type="entry name" value="CheY-like_superfamily"/>
</dbReference>
<dbReference type="SUPFAM" id="SSF52172">
    <property type="entry name" value="CheY-like"/>
    <property type="match status" value="1"/>
</dbReference>
<name>A0ABS1EWJ7_9CLOT</name>
<dbReference type="Pfam" id="PF00072">
    <property type="entry name" value="Response_reg"/>
    <property type="match status" value="1"/>
</dbReference>
<keyword evidence="7" id="KW-0597">Phosphoprotein</keyword>
<dbReference type="Gene3D" id="2.40.50.1020">
    <property type="entry name" value="LytTr DNA-binding domain"/>
    <property type="match status" value="1"/>
</dbReference>
<evidence type="ECO:0000256" key="6">
    <source>
        <dbReference type="ARBA" id="ARBA00037164"/>
    </source>
</evidence>
<keyword evidence="3" id="KW-0902">Two-component regulatory system</keyword>
<dbReference type="EMBL" id="JAENHN010000066">
    <property type="protein sequence ID" value="MBK1813742.1"/>
    <property type="molecule type" value="Genomic_DNA"/>
</dbReference>
<dbReference type="SMART" id="SM00850">
    <property type="entry name" value="LytTR"/>
    <property type="match status" value="1"/>
</dbReference>
<evidence type="ECO:0000259" key="9">
    <source>
        <dbReference type="PROSITE" id="PS50930"/>
    </source>
</evidence>
<evidence type="ECO:0000256" key="7">
    <source>
        <dbReference type="PROSITE-ProRule" id="PRU00169"/>
    </source>
</evidence>
<dbReference type="SMART" id="SM00448">
    <property type="entry name" value="REC"/>
    <property type="match status" value="1"/>
</dbReference>
<dbReference type="PANTHER" id="PTHR37299:SF3">
    <property type="entry name" value="STAGE 0 SPORULATION PROTEIN A HOMOLOG"/>
    <property type="match status" value="1"/>
</dbReference>
<keyword evidence="2" id="KW-0963">Cytoplasm</keyword>
<gene>
    <name evidence="10" type="ORF">JHL18_24290</name>
</gene>
<evidence type="ECO:0000256" key="4">
    <source>
        <dbReference type="ARBA" id="ARBA00023159"/>
    </source>
</evidence>
<dbReference type="Pfam" id="PF04397">
    <property type="entry name" value="LytTR"/>
    <property type="match status" value="1"/>
</dbReference>
<feature type="domain" description="HTH LytTR-type" evidence="9">
    <location>
        <begin position="144"/>
        <end position="243"/>
    </location>
</feature>
<evidence type="ECO:0000259" key="8">
    <source>
        <dbReference type="PROSITE" id="PS50110"/>
    </source>
</evidence>
<comment type="function">
    <text evidence="5">May play the central regulatory role in sporulation. It may be an element of the effector pathway responsible for the activation of sporulation genes in response to nutritional stress. Spo0A may act in concert with spo0H (a sigma factor) to control the expression of some genes that are critical to the sporulation process.</text>
</comment>
<dbReference type="PROSITE" id="PS50930">
    <property type="entry name" value="HTH_LYTTR"/>
    <property type="match status" value="1"/>
</dbReference>
<organism evidence="10 11">
    <name type="scientific">Clostridium yunnanense</name>
    <dbReference type="NCBI Taxonomy" id="2800325"/>
    <lineage>
        <taxon>Bacteria</taxon>
        <taxon>Bacillati</taxon>
        <taxon>Bacillota</taxon>
        <taxon>Clostridia</taxon>
        <taxon>Eubacteriales</taxon>
        <taxon>Clostridiaceae</taxon>
        <taxon>Clostridium</taxon>
    </lineage>
</organism>
<evidence type="ECO:0000256" key="3">
    <source>
        <dbReference type="ARBA" id="ARBA00023012"/>
    </source>
</evidence>
<dbReference type="PROSITE" id="PS50110">
    <property type="entry name" value="RESPONSE_REGULATORY"/>
    <property type="match status" value="1"/>
</dbReference>
<evidence type="ECO:0000256" key="5">
    <source>
        <dbReference type="ARBA" id="ARBA00024867"/>
    </source>
</evidence>
<reference evidence="11" key="1">
    <citation type="submission" date="2021-01" db="EMBL/GenBank/DDBJ databases">
        <title>Genome public.</title>
        <authorList>
            <person name="Liu C."/>
            <person name="Sun Q."/>
        </authorList>
    </citation>
    <scope>NUCLEOTIDE SEQUENCE [LARGE SCALE GENOMIC DNA]</scope>
    <source>
        <strain evidence="11">YIM B02505</strain>
    </source>
</reference>
<evidence type="ECO:0000313" key="11">
    <source>
        <dbReference type="Proteomes" id="UP000596739"/>
    </source>
</evidence>
<evidence type="ECO:0000256" key="1">
    <source>
        <dbReference type="ARBA" id="ARBA00018672"/>
    </source>
</evidence>
<dbReference type="Proteomes" id="UP000596739">
    <property type="component" value="Unassembled WGS sequence"/>
</dbReference>
<dbReference type="InterPro" id="IPR001789">
    <property type="entry name" value="Sig_transdc_resp-reg_receiver"/>
</dbReference>
<evidence type="ECO:0000313" key="10">
    <source>
        <dbReference type="EMBL" id="MBK1813742.1"/>
    </source>
</evidence>
<feature type="modified residue" description="4-aspartylphosphate" evidence="7">
    <location>
        <position position="61"/>
    </location>
</feature>
<dbReference type="Gene3D" id="3.40.50.2300">
    <property type="match status" value="1"/>
</dbReference>
<comment type="caution">
    <text evidence="10">The sequence shown here is derived from an EMBL/GenBank/DDBJ whole genome shotgun (WGS) entry which is preliminary data.</text>
</comment>
<dbReference type="InterPro" id="IPR007492">
    <property type="entry name" value="LytTR_DNA-bd_dom"/>
</dbReference>
<sequence>MMDIMICEDNDVQRLQLEEAIMKEAEKLRLNINLAVSTCNPKEILEKIMLHKDKDYVYFLDVELEDKINGIELARLIRRHDPKGYIIFVTSHAELTLLTFEYKVQAMDYIIKGNMENLKVKIRECLKEISDDLNRVKSYEKDYISLDIGNRIINLIPDDIMFFETGKDHRIRLHTKDEIIDFYSSLKEIEKIVPGYFYKCHRSYIVNTRNIKSLDKSNLVINMKNGDTCYISKRYMKGILKNV</sequence>
<protein>
    <recommendedName>
        <fullName evidence="1">Stage 0 sporulation protein A homolog</fullName>
    </recommendedName>
</protein>
<dbReference type="InterPro" id="IPR046947">
    <property type="entry name" value="LytR-like"/>
</dbReference>
<evidence type="ECO:0000256" key="2">
    <source>
        <dbReference type="ARBA" id="ARBA00022490"/>
    </source>
</evidence>
<comment type="function">
    <text evidence="6">Required for high-level post-exponential phase expression of a series of secreted proteins.</text>
</comment>
<proteinExistence type="predicted"/>
<feature type="domain" description="Response regulatory" evidence="8">
    <location>
        <begin position="3"/>
        <end position="127"/>
    </location>
</feature>
<accession>A0ABS1EWJ7</accession>